<dbReference type="RefSeq" id="WP_131959333.1">
    <property type="nucleotide sequence ID" value="NZ_SMFL01000005.1"/>
</dbReference>
<evidence type="ECO:0000256" key="1">
    <source>
        <dbReference type="SAM" id="SignalP"/>
    </source>
</evidence>
<evidence type="ECO:0000313" key="2">
    <source>
        <dbReference type="EMBL" id="TDE14749.1"/>
    </source>
</evidence>
<comment type="caution">
    <text evidence="2">The sequence shown here is derived from an EMBL/GenBank/DDBJ whole genome shotgun (WGS) entry which is preliminary data.</text>
</comment>
<feature type="chain" id="PRO_5020968522" evidence="1">
    <location>
        <begin position="22"/>
        <end position="210"/>
    </location>
</feature>
<accession>A0A4R5DKZ6</accession>
<name>A0A4R5DKZ6_9BACT</name>
<reference evidence="2 3" key="1">
    <citation type="submission" date="2019-03" db="EMBL/GenBank/DDBJ databases">
        <title>Dyadobacter AR-3-6 sp. nov., isolated from arctic soil.</title>
        <authorList>
            <person name="Chaudhary D.K."/>
        </authorList>
    </citation>
    <scope>NUCLEOTIDE SEQUENCE [LARGE SCALE GENOMIC DNA]</scope>
    <source>
        <strain evidence="2 3">AR-3-6</strain>
    </source>
</reference>
<keyword evidence="3" id="KW-1185">Reference proteome</keyword>
<keyword evidence="1" id="KW-0732">Signal</keyword>
<proteinExistence type="predicted"/>
<dbReference type="EMBL" id="SMFL01000005">
    <property type="protein sequence ID" value="TDE14749.1"/>
    <property type="molecule type" value="Genomic_DNA"/>
</dbReference>
<organism evidence="2 3">
    <name type="scientific">Dyadobacter psychrotolerans</name>
    <dbReference type="NCBI Taxonomy" id="2541721"/>
    <lineage>
        <taxon>Bacteria</taxon>
        <taxon>Pseudomonadati</taxon>
        <taxon>Bacteroidota</taxon>
        <taxon>Cytophagia</taxon>
        <taxon>Cytophagales</taxon>
        <taxon>Spirosomataceae</taxon>
        <taxon>Dyadobacter</taxon>
    </lineage>
</organism>
<dbReference type="OrthoDB" id="826958at2"/>
<feature type="signal peptide" evidence="1">
    <location>
        <begin position="1"/>
        <end position="21"/>
    </location>
</feature>
<gene>
    <name evidence="2" type="ORF">E0F88_16310</name>
</gene>
<evidence type="ECO:0000313" key="3">
    <source>
        <dbReference type="Proteomes" id="UP000294850"/>
    </source>
</evidence>
<protein>
    <submittedName>
        <fullName evidence="2">TerB family tellurite resistance protein</fullName>
    </submittedName>
</protein>
<dbReference type="AlphaFoldDB" id="A0A4R5DKZ6"/>
<sequence>MKKLLLALLLFTLSAPLKVHAQTAEVTQLILNIEKLNQLRKILKELKEGYDILFKGYTLIRDLSKSNFNLHQAFLDGLLQVSPGVKNYQRIKDIIALQLALLKEYQAAQRQFSASGFLNSDELEYLESVYGRLIKRSVKNLDALTDVLTAKKMRMSDDERLKAVDGIYEDMAESLVFLRQFNASTSVLALQRKKEHQDIKMSQTLHGQSN</sequence>
<dbReference type="Proteomes" id="UP000294850">
    <property type="component" value="Unassembled WGS sequence"/>
</dbReference>